<gene>
    <name evidence="1" type="ORF">AVDCRST_MAG14-1251</name>
</gene>
<name>A0A6J4QVQ5_9ACTN</name>
<dbReference type="InterPro" id="IPR016031">
    <property type="entry name" value="Trp_RNA-bd_attenuator-like_dom"/>
</dbReference>
<dbReference type="EMBL" id="CADCVG010000051">
    <property type="protein sequence ID" value="CAA9453554.1"/>
    <property type="molecule type" value="Genomic_DNA"/>
</dbReference>
<dbReference type="InterPro" id="IPR002838">
    <property type="entry name" value="AIM24"/>
</dbReference>
<dbReference type="SUPFAM" id="SSF51219">
    <property type="entry name" value="TRAP-like"/>
    <property type="match status" value="1"/>
</dbReference>
<dbReference type="AlphaFoldDB" id="A0A6J4QVQ5"/>
<dbReference type="PANTHER" id="PTHR38074">
    <property type="entry name" value="ALTERED INHERITANCE OF MITOCHONDRIA PROTEIN 24, MITOCHONDRIAL"/>
    <property type="match status" value="1"/>
</dbReference>
<dbReference type="Pfam" id="PF01987">
    <property type="entry name" value="AIM24"/>
    <property type="match status" value="1"/>
</dbReference>
<protein>
    <submittedName>
        <fullName evidence="1">Ser/Arg-related nuclear matrix protein</fullName>
    </submittedName>
</protein>
<dbReference type="InterPro" id="IPR036983">
    <property type="entry name" value="AIM24_sf"/>
</dbReference>
<organism evidence="1">
    <name type="scientific">uncultured Rubrobacteraceae bacterium</name>
    <dbReference type="NCBI Taxonomy" id="349277"/>
    <lineage>
        <taxon>Bacteria</taxon>
        <taxon>Bacillati</taxon>
        <taxon>Actinomycetota</taxon>
        <taxon>Rubrobacteria</taxon>
        <taxon>Rubrobacterales</taxon>
        <taxon>Rubrobacteraceae</taxon>
        <taxon>environmental samples</taxon>
    </lineage>
</organism>
<dbReference type="PANTHER" id="PTHR38074:SF1">
    <property type="entry name" value="ALTERED INHERITANCE OF MITOCHONDRIA PROTEIN 24, MITOCHONDRIAL"/>
    <property type="match status" value="1"/>
</dbReference>
<evidence type="ECO:0000313" key="1">
    <source>
        <dbReference type="EMBL" id="CAA9453554.1"/>
    </source>
</evidence>
<accession>A0A6J4QVQ5</accession>
<proteinExistence type="predicted"/>
<sequence length="243" mass="26419">MIFNARNLPSNDNVNPYAFCVDVAGEMFIQKGKMIAYYGALRFESLSAGPYGALVKESFNSPLYANDFVVVTGQGRLILGDRGNNIASYDLKEGNLTVRGANVLGFEPSLVCQESTVPGYLTLLGTGKFLASSNGAVHFLEPPVRVDEDALLGWADMPSPSYRYDYGYMRGMFGMVRSMIGGRSSGEEKQLDFTGQGTVLIQSSEMGLVGSTALDDVLARTGSLQQNELQQLLSHINQRLQQS</sequence>
<dbReference type="Gene3D" id="3.60.160.10">
    <property type="entry name" value="Mitochondrial biogenesis AIM24"/>
    <property type="match status" value="1"/>
</dbReference>
<reference evidence="1" key="1">
    <citation type="submission" date="2020-02" db="EMBL/GenBank/DDBJ databases">
        <authorList>
            <person name="Meier V. D."/>
        </authorList>
    </citation>
    <scope>NUCLEOTIDE SEQUENCE</scope>
    <source>
        <strain evidence="1">AVDCRST_MAG14</strain>
    </source>
</reference>